<evidence type="ECO:0000256" key="7">
    <source>
        <dbReference type="ARBA" id="ARBA00019179"/>
    </source>
</evidence>
<sequence>MDISQLKVAQIKALLMAAETDVPQILEAMEHDKRVSVQKEAAAFMRRKVREEEERERLLQMYAYETQYYNENIYHVAGIDEAGRGPAAGPVMVAAVILPPYWECPGLNDSKKVSPAKRELLYDKIMEEAVAVSCIAKSEKEIDALDIYHATQQGMYDAVAALKVRPEEVLVDAMPLPDLAIPHRSLVHGDALSASIAAASIIAKVTRDRLMVAYDKEYPEYGFAVHKGYLTQAHMDALQQYGPCPIHRRSFEPIKSMVQTYTKG</sequence>
<dbReference type="PROSITE" id="PS51975">
    <property type="entry name" value="RNASE_H_2"/>
    <property type="match status" value="1"/>
</dbReference>
<organism evidence="18 19">
    <name type="scientific">Megasphaera hominis</name>
    <dbReference type="NCBI Taxonomy" id="159836"/>
    <lineage>
        <taxon>Bacteria</taxon>
        <taxon>Bacillati</taxon>
        <taxon>Bacillota</taxon>
        <taxon>Negativicutes</taxon>
        <taxon>Veillonellales</taxon>
        <taxon>Veillonellaceae</taxon>
        <taxon>Megasphaera</taxon>
    </lineage>
</organism>
<evidence type="ECO:0000256" key="11">
    <source>
        <dbReference type="ARBA" id="ARBA00022759"/>
    </source>
</evidence>
<keyword evidence="8 14" id="KW-0963">Cytoplasm</keyword>
<dbReference type="EC" id="3.1.26.4" evidence="6 14"/>
<evidence type="ECO:0000256" key="3">
    <source>
        <dbReference type="ARBA" id="ARBA00004065"/>
    </source>
</evidence>
<keyword evidence="12 14" id="KW-0378">Hydrolase</keyword>
<comment type="function">
    <text evidence="3 14 16">Endonuclease that specifically degrades the RNA of RNA-DNA hybrids.</text>
</comment>
<dbReference type="InterPro" id="IPR022898">
    <property type="entry name" value="RNase_HII"/>
</dbReference>
<name>A0ABR6VJR0_9FIRM</name>
<protein>
    <recommendedName>
        <fullName evidence="7 14">Ribonuclease HII</fullName>
        <shortName evidence="14">RNase HII</shortName>
        <ecNumber evidence="6 14">3.1.26.4</ecNumber>
    </recommendedName>
</protein>
<evidence type="ECO:0000259" key="17">
    <source>
        <dbReference type="PROSITE" id="PS51975"/>
    </source>
</evidence>
<evidence type="ECO:0000256" key="10">
    <source>
        <dbReference type="ARBA" id="ARBA00022723"/>
    </source>
</evidence>
<evidence type="ECO:0000256" key="1">
    <source>
        <dbReference type="ARBA" id="ARBA00000077"/>
    </source>
</evidence>
<evidence type="ECO:0000256" key="15">
    <source>
        <dbReference type="PROSITE-ProRule" id="PRU01319"/>
    </source>
</evidence>
<dbReference type="GO" id="GO:0004523">
    <property type="term" value="F:RNA-DNA hybrid ribonuclease activity"/>
    <property type="evidence" value="ECO:0007669"/>
    <property type="project" value="UniProtKB-EC"/>
</dbReference>
<feature type="binding site" evidence="14 15">
    <location>
        <position position="172"/>
    </location>
    <ligand>
        <name>a divalent metal cation</name>
        <dbReference type="ChEBI" id="CHEBI:60240"/>
    </ligand>
</feature>
<comment type="cofactor">
    <cofactor evidence="2">
        <name>Mg(2+)</name>
        <dbReference type="ChEBI" id="CHEBI:18420"/>
    </cofactor>
</comment>
<dbReference type="CDD" id="cd07182">
    <property type="entry name" value="RNase_HII_bacteria_HII_like"/>
    <property type="match status" value="1"/>
</dbReference>
<accession>A0ABR6VJR0</accession>
<evidence type="ECO:0000256" key="14">
    <source>
        <dbReference type="HAMAP-Rule" id="MF_00052"/>
    </source>
</evidence>
<evidence type="ECO:0000256" key="4">
    <source>
        <dbReference type="ARBA" id="ARBA00004496"/>
    </source>
</evidence>
<evidence type="ECO:0000313" key="18">
    <source>
        <dbReference type="EMBL" id="MBC3537454.1"/>
    </source>
</evidence>
<dbReference type="SUPFAM" id="SSF53098">
    <property type="entry name" value="Ribonuclease H-like"/>
    <property type="match status" value="1"/>
</dbReference>
<dbReference type="InterPro" id="IPR012337">
    <property type="entry name" value="RNaseH-like_sf"/>
</dbReference>
<comment type="cofactor">
    <cofactor evidence="14 15">
        <name>Mn(2+)</name>
        <dbReference type="ChEBI" id="CHEBI:29035"/>
    </cofactor>
    <cofactor evidence="14 15">
        <name>Mg(2+)</name>
        <dbReference type="ChEBI" id="CHEBI:18420"/>
    </cofactor>
    <text evidence="14 15">Manganese or magnesium. Binds 1 divalent metal ion per monomer in the absence of substrate. May bind a second metal ion after substrate binding.</text>
</comment>
<dbReference type="InterPro" id="IPR036397">
    <property type="entry name" value="RNaseH_sf"/>
</dbReference>
<keyword evidence="13 14" id="KW-0464">Manganese</keyword>
<dbReference type="PANTHER" id="PTHR10954:SF18">
    <property type="entry name" value="RIBONUCLEASE HII"/>
    <property type="match status" value="1"/>
</dbReference>
<evidence type="ECO:0000256" key="16">
    <source>
        <dbReference type="RuleBase" id="RU003515"/>
    </source>
</evidence>
<evidence type="ECO:0000256" key="6">
    <source>
        <dbReference type="ARBA" id="ARBA00012180"/>
    </source>
</evidence>
<feature type="binding site" evidence="14 15">
    <location>
        <position position="81"/>
    </location>
    <ligand>
        <name>a divalent metal cation</name>
        <dbReference type="ChEBI" id="CHEBI:60240"/>
    </ligand>
</feature>
<keyword evidence="11 14" id="KW-0255">Endonuclease</keyword>
<dbReference type="EMBL" id="JACOGK010000028">
    <property type="protein sequence ID" value="MBC3537454.1"/>
    <property type="molecule type" value="Genomic_DNA"/>
</dbReference>
<keyword evidence="9 14" id="KW-0540">Nuclease</keyword>
<dbReference type="InterPro" id="IPR024567">
    <property type="entry name" value="RNase_HII/HIII_dom"/>
</dbReference>
<dbReference type="Proteomes" id="UP000606870">
    <property type="component" value="Unassembled WGS sequence"/>
</dbReference>
<proteinExistence type="inferred from homology"/>
<evidence type="ECO:0000256" key="5">
    <source>
        <dbReference type="ARBA" id="ARBA00007383"/>
    </source>
</evidence>
<feature type="binding site" evidence="14 15">
    <location>
        <position position="80"/>
    </location>
    <ligand>
        <name>a divalent metal cation</name>
        <dbReference type="ChEBI" id="CHEBI:60240"/>
    </ligand>
</feature>
<dbReference type="HAMAP" id="MF_00052_B">
    <property type="entry name" value="RNase_HII_B"/>
    <property type="match status" value="1"/>
</dbReference>
<evidence type="ECO:0000313" key="19">
    <source>
        <dbReference type="Proteomes" id="UP000606870"/>
    </source>
</evidence>
<keyword evidence="10 14" id="KW-0479">Metal-binding</keyword>
<dbReference type="NCBIfam" id="NF000594">
    <property type="entry name" value="PRK00015.1-1"/>
    <property type="match status" value="1"/>
</dbReference>
<dbReference type="Gene3D" id="3.30.420.10">
    <property type="entry name" value="Ribonuclease H-like superfamily/Ribonuclease H"/>
    <property type="match status" value="1"/>
</dbReference>
<feature type="domain" description="RNase H type-2" evidence="17">
    <location>
        <begin position="74"/>
        <end position="263"/>
    </location>
</feature>
<gene>
    <name evidence="14" type="primary">rnhB</name>
    <name evidence="18" type="ORF">H8J70_09340</name>
</gene>
<dbReference type="RefSeq" id="WP_186503853.1">
    <property type="nucleotide sequence ID" value="NZ_JACOGK010000028.1"/>
</dbReference>
<evidence type="ECO:0000256" key="13">
    <source>
        <dbReference type="ARBA" id="ARBA00023211"/>
    </source>
</evidence>
<comment type="catalytic activity">
    <reaction evidence="1 14 15 16">
        <text>Endonucleolytic cleavage to 5'-phosphomonoester.</text>
        <dbReference type="EC" id="3.1.26.4"/>
    </reaction>
</comment>
<dbReference type="PANTHER" id="PTHR10954">
    <property type="entry name" value="RIBONUCLEASE H2 SUBUNIT A"/>
    <property type="match status" value="1"/>
</dbReference>
<evidence type="ECO:0000256" key="12">
    <source>
        <dbReference type="ARBA" id="ARBA00022801"/>
    </source>
</evidence>
<comment type="caution">
    <text evidence="18">The sequence shown here is derived from an EMBL/GenBank/DDBJ whole genome shotgun (WGS) entry which is preliminary data.</text>
</comment>
<evidence type="ECO:0000256" key="2">
    <source>
        <dbReference type="ARBA" id="ARBA00001946"/>
    </source>
</evidence>
<comment type="similarity">
    <text evidence="5 14 16">Belongs to the RNase HII family.</text>
</comment>
<dbReference type="Pfam" id="PF01351">
    <property type="entry name" value="RNase_HII"/>
    <property type="match status" value="1"/>
</dbReference>
<keyword evidence="19" id="KW-1185">Reference proteome</keyword>
<evidence type="ECO:0000256" key="8">
    <source>
        <dbReference type="ARBA" id="ARBA00022490"/>
    </source>
</evidence>
<evidence type="ECO:0000256" key="9">
    <source>
        <dbReference type="ARBA" id="ARBA00022722"/>
    </source>
</evidence>
<dbReference type="NCBIfam" id="NF000595">
    <property type="entry name" value="PRK00015.1-3"/>
    <property type="match status" value="1"/>
</dbReference>
<comment type="subcellular location">
    <subcellularLocation>
        <location evidence="4 14">Cytoplasm</location>
    </subcellularLocation>
</comment>
<dbReference type="InterPro" id="IPR001352">
    <property type="entry name" value="RNase_HII/HIII"/>
</dbReference>
<reference evidence="18 19" key="1">
    <citation type="submission" date="2020-08" db="EMBL/GenBank/DDBJ databases">
        <authorList>
            <person name="Liu C."/>
            <person name="Sun Q."/>
        </authorList>
    </citation>
    <scope>NUCLEOTIDE SEQUENCE [LARGE SCALE GENOMIC DNA]</scope>
    <source>
        <strain evidence="18 19">NSJ-59</strain>
    </source>
</reference>